<reference evidence="3" key="1">
    <citation type="submission" date="2017-02" db="UniProtKB">
        <authorList>
            <consortium name="WormBaseParasite"/>
        </authorList>
    </citation>
    <scope>IDENTIFICATION</scope>
</reference>
<dbReference type="EMBL" id="UZAD01008153">
    <property type="protein sequence ID" value="VDN88521.1"/>
    <property type="molecule type" value="Genomic_DNA"/>
</dbReference>
<organism evidence="3">
    <name type="scientific">Brugia pahangi</name>
    <name type="common">Filarial nematode worm</name>
    <dbReference type="NCBI Taxonomy" id="6280"/>
    <lineage>
        <taxon>Eukaryota</taxon>
        <taxon>Metazoa</taxon>
        <taxon>Ecdysozoa</taxon>
        <taxon>Nematoda</taxon>
        <taxon>Chromadorea</taxon>
        <taxon>Rhabditida</taxon>
        <taxon>Spirurina</taxon>
        <taxon>Spiruromorpha</taxon>
        <taxon>Filarioidea</taxon>
        <taxon>Onchocercidae</taxon>
        <taxon>Brugia</taxon>
    </lineage>
</organism>
<name>A0A0N4TGN5_BRUPA</name>
<proteinExistence type="predicted"/>
<evidence type="ECO:0000313" key="2">
    <source>
        <dbReference type="Proteomes" id="UP000278627"/>
    </source>
</evidence>
<evidence type="ECO:0000313" key="3">
    <source>
        <dbReference type="WBParaSite" id="BPAG_0000737301-mRNA-1"/>
    </source>
</evidence>
<gene>
    <name evidence="1" type="ORF">BPAG_LOCUS7335</name>
</gene>
<reference evidence="1 2" key="2">
    <citation type="submission" date="2018-11" db="EMBL/GenBank/DDBJ databases">
        <authorList>
            <consortium name="Pathogen Informatics"/>
        </authorList>
    </citation>
    <scope>NUCLEOTIDE SEQUENCE [LARGE SCALE GENOMIC DNA]</scope>
</reference>
<sequence>MVVKYSFHARIVFSNLIDFEIHSYNIIIDHHLVKHYNLAVVLIM</sequence>
<dbReference type="AlphaFoldDB" id="A0A0N4TGN5"/>
<dbReference type="WBParaSite" id="BPAG_0000737301-mRNA-1">
    <property type="protein sequence ID" value="BPAG_0000737301-mRNA-1"/>
    <property type="gene ID" value="BPAG_0000737301"/>
</dbReference>
<accession>A0A0N4TGN5</accession>
<protein>
    <submittedName>
        <fullName evidence="1 3">Uncharacterized protein</fullName>
    </submittedName>
</protein>
<keyword evidence="2" id="KW-1185">Reference proteome</keyword>
<dbReference type="Proteomes" id="UP000278627">
    <property type="component" value="Unassembled WGS sequence"/>
</dbReference>
<evidence type="ECO:0000313" key="1">
    <source>
        <dbReference type="EMBL" id="VDN88521.1"/>
    </source>
</evidence>